<dbReference type="InterPro" id="IPR036259">
    <property type="entry name" value="MFS_trans_sf"/>
</dbReference>
<dbReference type="EMBL" id="CP041764">
    <property type="protein sequence ID" value="QHA88926.1"/>
    <property type="molecule type" value="Genomic_DNA"/>
</dbReference>
<dbReference type="PROSITE" id="PS50850">
    <property type="entry name" value="MFS"/>
    <property type="match status" value="1"/>
</dbReference>
<dbReference type="RefSeq" id="WP_160030649.1">
    <property type="nucleotide sequence ID" value="NZ_CP041764.1"/>
</dbReference>
<keyword evidence="3" id="KW-1003">Cell membrane</keyword>
<dbReference type="SUPFAM" id="SSF103473">
    <property type="entry name" value="MFS general substrate transporter"/>
    <property type="match status" value="1"/>
</dbReference>
<gene>
    <name evidence="9" type="ORF">FO014_19160</name>
</gene>
<dbReference type="Gene3D" id="1.20.1250.20">
    <property type="entry name" value="MFS general substrate transporter like domains"/>
    <property type="match status" value="2"/>
</dbReference>
<feature type="transmembrane region" description="Helical" evidence="7">
    <location>
        <begin position="68"/>
        <end position="91"/>
    </location>
</feature>
<dbReference type="CDD" id="cd17477">
    <property type="entry name" value="MFS_YcaD_like"/>
    <property type="match status" value="1"/>
</dbReference>
<evidence type="ECO:0000256" key="7">
    <source>
        <dbReference type="SAM" id="Phobius"/>
    </source>
</evidence>
<feature type="transmembrane region" description="Helical" evidence="7">
    <location>
        <begin position="43"/>
        <end position="61"/>
    </location>
</feature>
<feature type="domain" description="Major facilitator superfamily (MFS) profile" evidence="8">
    <location>
        <begin position="195"/>
        <end position="376"/>
    </location>
</feature>
<reference evidence="9 10" key="1">
    <citation type="submission" date="2019-07" db="EMBL/GenBank/DDBJ databases">
        <title>Serratia dokdonensis sp. nov., an elicitor of systemic resistance in Nicotiana Tabacum.</title>
        <authorList>
            <person name="Son J.-S."/>
            <person name="Hwang Y.-J."/>
            <person name="Lee S.-Y."/>
            <person name="Ghim S.-Y."/>
        </authorList>
    </citation>
    <scope>NUCLEOTIDE SEQUENCE [LARGE SCALE GENOMIC DNA]</scope>
    <source>
        <strain evidence="9 10">KUDC3025</strain>
    </source>
</reference>
<evidence type="ECO:0000259" key="8">
    <source>
        <dbReference type="PROSITE" id="PS50850"/>
    </source>
</evidence>
<evidence type="ECO:0000256" key="4">
    <source>
        <dbReference type="ARBA" id="ARBA00022692"/>
    </source>
</evidence>
<evidence type="ECO:0000313" key="9">
    <source>
        <dbReference type="EMBL" id="QHA88926.1"/>
    </source>
</evidence>
<dbReference type="PANTHER" id="PTHR23521">
    <property type="entry name" value="TRANSPORTER MFS SUPERFAMILY"/>
    <property type="match status" value="1"/>
</dbReference>
<keyword evidence="6 7" id="KW-0472">Membrane</keyword>
<feature type="transmembrane region" description="Helical" evidence="7">
    <location>
        <begin position="131"/>
        <end position="151"/>
    </location>
</feature>
<name>A0ABX6GRM0_9GAMM</name>
<feature type="transmembrane region" description="Helical" evidence="7">
    <location>
        <begin position="7"/>
        <end position="31"/>
    </location>
</feature>
<evidence type="ECO:0000256" key="2">
    <source>
        <dbReference type="ARBA" id="ARBA00022448"/>
    </source>
</evidence>
<evidence type="ECO:0000256" key="3">
    <source>
        <dbReference type="ARBA" id="ARBA00022475"/>
    </source>
</evidence>
<evidence type="ECO:0000256" key="5">
    <source>
        <dbReference type="ARBA" id="ARBA00022989"/>
    </source>
</evidence>
<feature type="transmembrane region" description="Helical" evidence="7">
    <location>
        <begin position="198"/>
        <end position="224"/>
    </location>
</feature>
<evidence type="ECO:0000256" key="1">
    <source>
        <dbReference type="ARBA" id="ARBA00004651"/>
    </source>
</evidence>
<feature type="transmembrane region" description="Helical" evidence="7">
    <location>
        <begin position="323"/>
        <end position="346"/>
    </location>
</feature>
<keyword evidence="2" id="KW-0813">Transport</keyword>
<comment type="subcellular location">
    <subcellularLocation>
        <location evidence="1">Cell membrane</location>
        <topology evidence="1">Multi-pass membrane protein</topology>
    </subcellularLocation>
</comment>
<proteinExistence type="predicted"/>
<accession>A0ABX6GRM0</accession>
<dbReference type="PANTHER" id="PTHR23521:SF2">
    <property type="entry name" value="TRANSPORTER MFS SUPERFAMILY"/>
    <property type="match status" value="1"/>
</dbReference>
<keyword evidence="5 7" id="KW-1133">Transmembrane helix</keyword>
<feature type="transmembrane region" description="Helical" evidence="7">
    <location>
        <begin position="263"/>
        <end position="281"/>
    </location>
</feature>
<dbReference type="InterPro" id="IPR047200">
    <property type="entry name" value="MFS_YcaD-like"/>
</dbReference>
<dbReference type="Pfam" id="PF07690">
    <property type="entry name" value="MFS_1"/>
    <property type="match status" value="2"/>
</dbReference>
<dbReference type="InterPro" id="IPR020846">
    <property type="entry name" value="MFS_dom"/>
</dbReference>
<evidence type="ECO:0000256" key="6">
    <source>
        <dbReference type="ARBA" id="ARBA00023136"/>
    </source>
</evidence>
<feature type="transmembrane region" description="Helical" evidence="7">
    <location>
        <begin position="157"/>
        <end position="177"/>
    </location>
</feature>
<feature type="transmembrane region" description="Helical" evidence="7">
    <location>
        <begin position="97"/>
        <end position="119"/>
    </location>
</feature>
<protein>
    <submittedName>
        <fullName evidence="9">MFS transporter</fullName>
    </submittedName>
</protein>
<organism evidence="9 10">
    <name type="scientific">Serratia rhizosphaerae</name>
    <dbReference type="NCBI Taxonomy" id="2597702"/>
    <lineage>
        <taxon>Bacteria</taxon>
        <taxon>Pseudomonadati</taxon>
        <taxon>Pseudomonadota</taxon>
        <taxon>Gammaproteobacteria</taxon>
        <taxon>Enterobacterales</taxon>
        <taxon>Yersiniaceae</taxon>
        <taxon>Serratia</taxon>
    </lineage>
</organism>
<keyword evidence="4 7" id="KW-0812">Transmembrane</keyword>
<dbReference type="InterPro" id="IPR011701">
    <property type="entry name" value="MFS"/>
</dbReference>
<feature type="transmembrane region" description="Helical" evidence="7">
    <location>
        <begin position="236"/>
        <end position="256"/>
    </location>
</feature>
<evidence type="ECO:0000313" key="10">
    <source>
        <dbReference type="Proteomes" id="UP000430368"/>
    </source>
</evidence>
<feature type="transmembrane region" description="Helical" evidence="7">
    <location>
        <begin position="287"/>
        <end position="311"/>
    </location>
</feature>
<feature type="transmembrane region" description="Helical" evidence="7">
    <location>
        <begin position="352"/>
        <end position="370"/>
    </location>
</feature>
<sequence length="376" mass="39874">MQQAHRNILSVIFSVSVFSLTYGLSAPLIALQLADNAYGETTIGLNAAMHALGVFAVAPFLPRLFRRFSPLALMCASLSAIALLFLLFPWLPLPAWFVLRFGLGIFTEIIMVLTETWLNDATVEQARGKTMALYTAGMSLGFASGPLILTMMGSDSAGPFVVGALIALAAVPLIARAGMVRQPGEELTPIGLRQSLQLALLAIVATALNAAIEVAGMNFLSLYAISLGWSESRATLLISVLMFGAIVLQLPLGWLADKVDRRRLMTLLAAISALGALVWPLLLTTPLLAYCLLFVWGGVFVGIYTVAITWVGSRFRGAQLAGIYAAMSVAWGAGALLGPLLGGAAMEAATHGLPYMTALLCALFTVLSLSRRTASR</sequence>
<dbReference type="Proteomes" id="UP000430368">
    <property type="component" value="Chromosome"/>
</dbReference>
<keyword evidence="10" id="KW-1185">Reference proteome</keyword>